<dbReference type="AlphaFoldDB" id="A0A7S8MZA3"/>
<evidence type="ECO:0000313" key="13">
    <source>
        <dbReference type="EMBL" id="QPE05997.1"/>
    </source>
</evidence>
<dbReference type="PROSITE" id="PS01128">
    <property type="entry name" value="SHIKIMATE_KINASE"/>
    <property type="match status" value="1"/>
</dbReference>
<dbReference type="CDD" id="cd00464">
    <property type="entry name" value="SK"/>
    <property type="match status" value="1"/>
</dbReference>
<dbReference type="GO" id="GO:0009073">
    <property type="term" value="P:aromatic amino acid family biosynthetic process"/>
    <property type="evidence" value="ECO:0007669"/>
    <property type="project" value="UniProtKB-KW"/>
</dbReference>
<feature type="binding site" evidence="11">
    <location>
        <begin position="24"/>
        <end position="29"/>
    </location>
    <ligand>
        <name>ATP</name>
        <dbReference type="ChEBI" id="CHEBI:30616"/>
    </ligand>
</feature>
<keyword evidence="4 11" id="KW-0028">Amino-acid biosynthesis</keyword>
<feature type="binding site" evidence="11">
    <location>
        <position position="46"/>
    </location>
    <ligand>
        <name>substrate</name>
    </ligand>
</feature>
<keyword evidence="8 11" id="KW-0067">ATP-binding</keyword>
<evidence type="ECO:0000313" key="14">
    <source>
        <dbReference type="Proteomes" id="UP000594480"/>
    </source>
</evidence>
<feature type="binding site" evidence="11">
    <location>
        <position position="91"/>
    </location>
    <ligand>
        <name>substrate</name>
    </ligand>
</feature>
<comment type="similarity">
    <text evidence="2 11">Belongs to the shikimate kinase family.</text>
</comment>
<dbReference type="PANTHER" id="PTHR21087:SF16">
    <property type="entry name" value="SHIKIMATE KINASE 1, CHLOROPLASTIC"/>
    <property type="match status" value="1"/>
</dbReference>
<dbReference type="KEGG" id="msf:IT882_07625"/>
<keyword evidence="11" id="KW-0963">Cytoplasm</keyword>
<keyword evidence="14" id="KW-1185">Reference proteome</keyword>
<dbReference type="EMBL" id="CP064760">
    <property type="protein sequence ID" value="QPE05997.1"/>
    <property type="molecule type" value="Genomic_DNA"/>
</dbReference>
<organism evidence="13 14">
    <name type="scientific">Microbacterium schleiferi</name>
    <dbReference type="NCBI Taxonomy" id="69362"/>
    <lineage>
        <taxon>Bacteria</taxon>
        <taxon>Bacillati</taxon>
        <taxon>Actinomycetota</taxon>
        <taxon>Actinomycetes</taxon>
        <taxon>Micrococcales</taxon>
        <taxon>Microbacteriaceae</taxon>
        <taxon>Microbacterium</taxon>
    </lineage>
</organism>
<sequence>MAGGCRGPHGRCRPVAPRAGRPHGAGKTSIGRRVSKALGIDFIDTDTAVQREHGPIEQIFQTHGEAAFRAWERAAVREALSRGDVVVSLGGGAVLDADTRADLAECRVVMLTVDPRVVAGRIHGTTRPLLAGEDPLVRWRRIWQERRSLYESVADITIDTSTGHLQHVVDEIATWARREPEPTEPRDPEKEQS</sequence>
<dbReference type="PRINTS" id="PR01100">
    <property type="entry name" value="SHIKIMTKNASE"/>
</dbReference>
<feature type="binding site" evidence="11">
    <location>
        <position position="69"/>
    </location>
    <ligand>
        <name>substrate</name>
    </ligand>
</feature>
<comment type="catalytic activity">
    <reaction evidence="10 11">
        <text>shikimate + ATP = 3-phosphoshikimate + ADP + H(+)</text>
        <dbReference type="Rhea" id="RHEA:13121"/>
        <dbReference type="ChEBI" id="CHEBI:15378"/>
        <dbReference type="ChEBI" id="CHEBI:30616"/>
        <dbReference type="ChEBI" id="CHEBI:36208"/>
        <dbReference type="ChEBI" id="CHEBI:145989"/>
        <dbReference type="ChEBI" id="CHEBI:456216"/>
        <dbReference type="EC" id="2.7.1.71"/>
    </reaction>
</comment>
<protein>
    <recommendedName>
        <fullName evidence="3 11">Shikimate kinase</fullName>
        <shortName evidence="11">SK</shortName>
        <ecNumber evidence="3 11">2.7.1.71</ecNumber>
    </recommendedName>
</protein>
<evidence type="ECO:0000256" key="2">
    <source>
        <dbReference type="ARBA" id="ARBA00006997"/>
    </source>
</evidence>
<comment type="cofactor">
    <cofactor evidence="11">
        <name>Mg(2+)</name>
        <dbReference type="ChEBI" id="CHEBI:18420"/>
    </cofactor>
    <text evidence="11">Binds 1 Mg(2+) ion per subunit.</text>
</comment>
<feature type="binding site" evidence="11">
    <location>
        <position position="127"/>
    </location>
    <ligand>
        <name>ATP</name>
        <dbReference type="ChEBI" id="CHEBI:30616"/>
    </ligand>
</feature>
<dbReference type="Pfam" id="PF01202">
    <property type="entry name" value="SKI"/>
    <property type="match status" value="1"/>
</dbReference>
<evidence type="ECO:0000256" key="12">
    <source>
        <dbReference type="SAM" id="MobiDB-lite"/>
    </source>
</evidence>
<evidence type="ECO:0000256" key="6">
    <source>
        <dbReference type="ARBA" id="ARBA00022741"/>
    </source>
</evidence>
<feature type="binding site" evidence="11">
    <location>
        <position position="146"/>
    </location>
    <ligand>
        <name>substrate</name>
    </ligand>
</feature>
<keyword evidence="9 11" id="KW-0057">Aromatic amino acid biosynthesis</keyword>
<dbReference type="GO" id="GO:0000287">
    <property type="term" value="F:magnesium ion binding"/>
    <property type="evidence" value="ECO:0007669"/>
    <property type="project" value="UniProtKB-UniRule"/>
</dbReference>
<dbReference type="InterPro" id="IPR031322">
    <property type="entry name" value="Shikimate/glucono_kinase"/>
</dbReference>
<gene>
    <name evidence="11" type="primary">aroK</name>
    <name evidence="13" type="ORF">IT882_07625</name>
</gene>
<evidence type="ECO:0000256" key="9">
    <source>
        <dbReference type="ARBA" id="ARBA00023141"/>
    </source>
</evidence>
<keyword evidence="7 11" id="KW-0418">Kinase</keyword>
<dbReference type="GO" id="GO:0009423">
    <property type="term" value="P:chorismate biosynthetic process"/>
    <property type="evidence" value="ECO:0007669"/>
    <property type="project" value="UniProtKB-UniRule"/>
</dbReference>
<dbReference type="Gene3D" id="3.40.50.300">
    <property type="entry name" value="P-loop containing nucleotide triphosphate hydrolases"/>
    <property type="match status" value="1"/>
</dbReference>
<reference evidence="13 14" key="1">
    <citation type="submission" date="2020-11" db="EMBL/GenBank/DDBJ databases">
        <title>Amino acid is mineralized and recycled by bacteria in oceanic microbiome.</title>
        <authorList>
            <person name="Zheng L.Y."/>
        </authorList>
    </citation>
    <scope>NUCLEOTIDE SEQUENCE [LARGE SCALE GENOMIC DNA]</scope>
    <source>
        <strain evidence="13 14">A32-1</strain>
    </source>
</reference>
<feature type="binding site" evidence="11">
    <location>
        <position position="28"/>
    </location>
    <ligand>
        <name>Mg(2+)</name>
        <dbReference type="ChEBI" id="CHEBI:18420"/>
    </ligand>
</feature>
<feature type="region of interest" description="Disordered" evidence="12">
    <location>
        <begin position="1"/>
        <end position="30"/>
    </location>
</feature>
<dbReference type="SUPFAM" id="SSF52540">
    <property type="entry name" value="P-loop containing nucleoside triphosphate hydrolases"/>
    <property type="match status" value="1"/>
</dbReference>
<evidence type="ECO:0000256" key="11">
    <source>
        <dbReference type="HAMAP-Rule" id="MF_00109"/>
    </source>
</evidence>
<accession>A0A7S8MZA3</accession>
<dbReference type="HAMAP" id="MF_00109">
    <property type="entry name" value="Shikimate_kinase"/>
    <property type="match status" value="1"/>
</dbReference>
<evidence type="ECO:0000256" key="5">
    <source>
        <dbReference type="ARBA" id="ARBA00022679"/>
    </source>
</evidence>
<dbReference type="InterPro" id="IPR000623">
    <property type="entry name" value="Shikimate_kinase/TSH1"/>
</dbReference>
<comment type="pathway">
    <text evidence="1 11">Metabolic intermediate biosynthesis; chorismate biosynthesis; chorismate from D-erythrose 4-phosphate and phosphoenolpyruvate: step 5/7.</text>
</comment>
<dbReference type="GO" id="GO:0005829">
    <property type="term" value="C:cytosol"/>
    <property type="evidence" value="ECO:0007669"/>
    <property type="project" value="TreeGrafter"/>
</dbReference>
<comment type="caution">
    <text evidence="11">Lacks conserved residue(s) required for the propagation of feature annotation.</text>
</comment>
<dbReference type="UniPathway" id="UPA00053">
    <property type="reaction ID" value="UER00088"/>
</dbReference>
<dbReference type="InterPro" id="IPR023000">
    <property type="entry name" value="Shikimate_kinase_CS"/>
</dbReference>
<evidence type="ECO:0000256" key="7">
    <source>
        <dbReference type="ARBA" id="ARBA00022777"/>
    </source>
</evidence>
<evidence type="ECO:0000256" key="4">
    <source>
        <dbReference type="ARBA" id="ARBA00022605"/>
    </source>
</evidence>
<dbReference type="GO" id="GO:0008652">
    <property type="term" value="P:amino acid biosynthetic process"/>
    <property type="evidence" value="ECO:0007669"/>
    <property type="project" value="UniProtKB-KW"/>
</dbReference>
<evidence type="ECO:0000256" key="8">
    <source>
        <dbReference type="ARBA" id="ARBA00022840"/>
    </source>
</evidence>
<dbReference type="Proteomes" id="UP000594480">
    <property type="component" value="Chromosome"/>
</dbReference>
<evidence type="ECO:0000256" key="3">
    <source>
        <dbReference type="ARBA" id="ARBA00012154"/>
    </source>
</evidence>
<dbReference type="EC" id="2.7.1.71" evidence="3 11"/>
<keyword evidence="11" id="KW-0460">Magnesium</keyword>
<keyword evidence="5 11" id="KW-0808">Transferase</keyword>
<keyword evidence="6 11" id="KW-0547">Nucleotide-binding</keyword>
<comment type="subcellular location">
    <subcellularLocation>
        <location evidence="11">Cytoplasm</location>
    </subcellularLocation>
</comment>
<proteinExistence type="inferred from homology"/>
<evidence type="ECO:0000256" key="10">
    <source>
        <dbReference type="ARBA" id="ARBA00048567"/>
    </source>
</evidence>
<name>A0A7S8MZA3_9MICO</name>
<keyword evidence="11" id="KW-0479">Metal-binding</keyword>
<dbReference type="GO" id="GO:0005524">
    <property type="term" value="F:ATP binding"/>
    <property type="evidence" value="ECO:0007669"/>
    <property type="project" value="UniProtKB-UniRule"/>
</dbReference>
<dbReference type="GO" id="GO:0004765">
    <property type="term" value="F:shikimate kinase activity"/>
    <property type="evidence" value="ECO:0007669"/>
    <property type="project" value="UniProtKB-UniRule"/>
</dbReference>
<comment type="function">
    <text evidence="11">Catalyzes the specific phosphorylation of the 3-hydroxyl group of shikimic acid using ATP as a cosubstrate.</text>
</comment>
<comment type="subunit">
    <text evidence="11">Monomer.</text>
</comment>
<dbReference type="PANTHER" id="PTHR21087">
    <property type="entry name" value="SHIKIMATE KINASE"/>
    <property type="match status" value="1"/>
</dbReference>
<dbReference type="InterPro" id="IPR027417">
    <property type="entry name" value="P-loop_NTPase"/>
</dbReference>
<evidence type="ECO:0000256" key="1">
    <source>
        <dbReference type="ARBA" id="ARBA00004842"/>
    </source>
</evidence>